<name>A0A1P8WN92_9PLAN</name>
<dbReference type="STRING" id="1891926.Fuma_05193"/>
<dbReference type="AlphaFoldDB" id="A0A1P8WN92"/>
<protein>
    <submittedName>
        <fullName evidence="2">Tol-pal system protein</fullName>
    </submittedName>
</protein>
<feature type="signal peptide" evidence="1">
    <location>
        <begin position="1"/>
        <end position="27"/>
    </location>
</feature>
<dbReference type="PANTHER" id="PTHR12558:SF13">
    <property type="entry name" value="CELL DIVISION CYCLE PROTEIN 27 HOMOLOG"/>
    <property type="match status" value="1"/>
</dbReference>
<evidence type="ECO:0000256" key="1">
    <source>
        <dbReference type="SAM" id="SignalP"/>
    </source>
</evidence>
<dbReference type="RefSeq" id="WP_077026686.1">
    <property type="nucleotide sequence ID" value="NZ_CP017641.1"/>
</dbReference>
<dbReference type="Proteomes" id="UP000187735">
    <property type="component" value="Chromosome"/>
</dbReference>
<dbReference type="SUPFAM" id="SSF48452">
    <property type="entry name" value="TPR-like"/>
    <property type="match status" value="4"/>
</dbReference>
<sequence length="1024" mass="114585" precursor="true">MNTLFTRTCQRPLLLVMLCLAPLPAAAFDADSDFMFAAGLFKKQRWQYAADAFEGFLNQHPEHPRASLARLYLGLSLNSLEKYGPARTHFQTFITENPDSRNLADAQYGLGECSYYLKNYKPAVEQLSLYLKDHPGHNLNQWASLLLGKSYNALDDHANAERVLEPLIAQKPPIGILADALIALAGSKQAQNQTEPALDLFQQVVDLKSAAHTPRGLAGVASVHMAQKDYVKAAEIYDRVVTEFSGTPVAASSALNSGIAKFQSQNYAQALTTLQNVPADSSASTMASLWKALCRRELGELDIAREELASAFAAAKDTPLAAEILFNRAQVEVLDQKKDVAAQMFMDLADRWPGNSRVAESLFNAAELKMDAGDLPMASRLMERLQKEHPELADDPELSLLQGRMLLNSGKTDEAILLLQKVAEADASSERKTMQRNYHLIRALYKGERYEDAAAAYKKLQDRFEDPKWNAYFGAIALASRSRLELEQYDEAIQLADTFLKLEQNPAKAADALYGRAIANCQLKQFQQADADLAQLMKDFPDDPQTWATTLQSAEIAWQLKEYAAAARFFKLAVQRKSEPKLHLSALSGLAWCHYRLDEFDQAATVFQDIAETYPESDAAHESSFMRGVSLRDAGKKDEAAASFLATYEALEKTAQESSAPNADRYLLESGRNYARLKFAGEDTKAADAVWEKLAERFGDSEQLEGILDEWAYVNLQAGRYDRSDEIYRRLLDKFPNGKFAGQARLSLAESDMQANRLDNALAEFIEIAANEDYRAAEKEAALYHVVDIKAAKRQWEDVLKFGKEFAENYANSPLAPNVGLLYAEGLLDQQQPKEAKTTLTTLRAAVVDGQLKAEPWTERIWVVLAETALAEKRFTDIDPIAAELEQRNAESRFLFQMRDVQGRRWKTQPNPDFAKARDYFASVVSDEVGKGTETAARCQFLIAETWLLEKNYQNAVKEYYRVYLNYAFDDWRARGLFQAAGCEVLLQRPEAASKSYKDLVKEFPGSELAEKAKAKLDQLPPGR</sequence>
<dbReference type="InterPro" id="IPR019734">
    <property type="entry name" value="TPR_rpt"/>
</dbReference>
<reference evidence="2 3" key="1">
    <citation type="journal article" date="2016" name="Front. Microbiol.">
        <title>Fuerstia marisgermanicae gen. nov., sp. nov., an Unusual Member of the Phylum Planctomycetes from the German Wadden Sea.</title>
        <authorList>
            <person name="Kohn T."/>
            <person name="Heuer A."/>
            <person name="Jogler M."/>
            <person name="Vollmers J."/>
            <person name="Boedeker C."/>
            <person name="Bunk B."/>
            <person name="Rast P."/>
            <person name="Borchert D."/>
            <person name="Glockner I."/>
            <person name="Freese H.M."/>
            <person name="Klenk H.P."/>
            <person name="Overmann J."/>
            <person name="Kaster A.K."/>
            <person name="Rohde M."/>
            <person name="Wiegand S."/>
            <person name="Jogler C."/>
        </authorList>
    </citation>
    <scope>NUCLEOTIDE SEQUENCE [LARGE SCALE GENOMIC DNA]</scope>
    <source>
        <strain evidence="2 3">NH11</strain>
    </source>
</reference>
<dbReference type="Pfam" id="PF13432">
    <property type="entry name" value="TPR_16"/>
    <property type="match status" value="3"/>
</dbReference>
<dbReference type="Gene3D" id="1.25.40.10">
    <property type="entry name" value="Tetratricopeptide repeat domain"/>
    <property type="match status" value="8"/>
</dbReference>
<feature type="chain" id="PRO_5012953051" evidence="1">
    <location>
        <begin position="28"/>
        <end position="1024"/>
    </location>
</feature>
<organism evidence="2 3">
    <name type="scientific">Fuerstiella marisgermanici</name>
    <dbReference type="NCBI Taxonomy" id="1891926"/>
    <lineage>
        <taxon>Bacteria</taxon>
        <taxon>Pseudomonadati</taxon>
        <taxon>Planctomycetota</taxon>
        <taxon>Planctomycetia</taxon>
        <taxon>Planctomycetales</taxon>
        <taxon>Planctomycetaceae</taxon>
        <taxon>Fuerstiella</taxon>
    </lineage>
</organism>
<gene>
    <name evidence="2" type="ORF">Fuma_05193</name>
</gene>
<keyword evidence="3" id="KW-1185">Reference proteome</keyword>
<dbReference type="SMART" id="SM00028">
    <property type="entry name" value="TPR"/>
    <property type="match status" value="13"/>
</dbReference>
<accession>A0A1P8WN92</accession>
<dbReference type="InterPro" id="IPR011990">
    <property type="entry name" value="TPR-like_helical_dom_sf"/>
</dbReference>
<dbReference type="EMBL" id="CP017641">
    <property type="protein sequence ID" value="APZ95534.1"/>
    <property type="molecule type" value="Genomic_DNA"/>
</dbReference>
<dbReference type="Pfam" id="PF13174">
    <property type="entry name" value="TPR_6"/>
    <property type="match status" value="4"/>
</dbReference>
<evidence type="ECO:0000313" key="2">
    <source>
        <dbReference type="EMBL" id="APZ95534.1"/>
    </source>
</evidence>
<dbReference type="OrthoDB" id="9757961at2"/>
<keyword evidence="1" id="KW-0732">Signal</keyword>
<dbReference type="KEGG" id="fmr:Fuma_05193"/>
<evidence type="ECO:0000313" key="3">
    <source>
        <dbReference type="Proteomes" id="UP000187735"/>
    </source>
</evidence>
<dbReference type="PANTHER" id="PTHR12558">
    <property type="entry name" value="CELL DIVISION CYCLE 16,23,27"/>
    <property type="match status" value="1"/>
</dbReference>
<proteinExistence type="predicted"/>